<proteinExistence type="predicted"/>
<dbReference type="EMBL" id="MSYM01000013">
    <property type="protein sequence ID" value="OLP06093.1"/>
    <property type="molecule type" value="Genomic_DNA"/>
</dbReference>
<protein>
    <submittedName>
        <fullName evidence="1">Uncharacterized protein</fullName>
    </submittedName>
</protein>
<keyword evidence="2" id="KW-1185">Reference proteome</keyword>
<evidence type="ECO:0000313" key="1">
    <source>
        <dbReference type="EMBL" id="OLP06093.1"/>
    </source>
</evidence>
<name>A0A1Q8YDL4_9BURK</name>
<gene>
    <name evidence="1" type="ORF">BLL52_2323</name>
</gene>
<dbReference type="Proteomes" id="UP000185911">
    <property type="component" value="Unassembled WGS sequence"/>
</dbReference>
<dbReference type="AlphaFoldDB" id="A0A1Q8YDL4"/>
<reference evidence="1 2" key="1">
    <citation type="submission" date="2017-01" db="EMBL/GenBank/DDBJ databases">
        <title>Genome sequence of Rhodoferax antarcticus ANT.BR, a psychrophilic purple nonsulfur bacterium from an Antarctic microbial mat.</title>
        <authorList>
            <person name="Baker J."/>
            <person name="Riester C."/>
            <person name="Skinner B."/>
            <person name="Newell A."/>
            <person name="Swingley W."/>
            <person name="Madigan M."/>
            <person name="Jung D."/>
            <person name="Asao M."/>
            <person name="Chen M."/>
            <person name="Loughlin P."/>
            <person name="Pan H."/>
            <person name="Lin S."/>
            <person name="Li N."/>
            <person name="Shaw J."/>
            <person name="Prado M."/>
            <person name="Sherman C."/>
            <person name="Li X."/>
            <person name="Tang J."/>
            <person name="Blankenship R."/>
            <person name="Zhao T."/>
            <person name="Touchman J."/>
            <person name="Sattley M."/>
        </authorList>
    </citation>
    <scope>NUCLEOTIDE SEQUENCE [LARGE SCALE GENOMIC DNA]</scope>
    <source>
        <strain evidence="1 2">ANT.BR</strain>
    </source>
</reference>
<comment type="caution">
    <text evidence="1">The sequence shown here is derived from an EMBL/GenBank/DDBJ whole genome shotgun (WGS) entry which is preliminary data.</text>
</comment>
<sequence>MLGFAGKTPLPDQLYSGEIRKIKFWPDLPIFEVCTIRITSPS</sequence>
<accession>A0A1Q8YDL4</accession>
<organism evidence="1 2">
    <name type="scientific">Rhodoferax antarcticus ANT.BR</name>
    <dbReference type="NCBI Taxonomy" id="1111071"/>
    <lineage>
        <taxon>Bacteria</taxon>
        <taxon>Pseudomonadati</taxon>
        <taxon>Pseudomonadota</taxon>
        <taxon>Betaproteobacteria</taxon>
        <taxon>Burkholderiales</taxon>
        <taxon>Comamonadaceae</taxon>
        <taxon>Rhodoferax</taxon>
    </lineage>
</organism>
<evidence type="ECO:0000313" key="2">
    <source>
        <dbReference type="Proteomes" id="UP000185911"/>
    </source>
</evidence>